<evidence type="ECO:0000256" key="1">
    <source>
        <dbReference type="SAM" id="MobiDB-lite"/>
    </source>
</evidence>
<dbReference type="EMBL" id="AEXC02002524">
    <property type="protein sequence ID" value="KFH04498.1"/>
    <property type="molecule type" value="Genomic_DNA"/>
</dbReference>
<dbReference type="AlphaFoldDB" id="A0A086PVW6"/>
<protein>
    <submittedName>
        <fullName evidence="2">Uncharacterized protein</fullName>
    </submittedName>
</protein>
<gene>
    <name evidence="2" type="ORF">TGMAS_263390</name>
</gene>
<proteinExistence type="predicted"/>
<evidence type="ECO:0000313" key="2">
    <source>
        <dbReference type="EMBL" id="KFH04498.1"/>
    </source>
</evidence>
<sequence length="530" mass="57578">MPSRKLQDPRDLEMDPDSPPPNKSLSLPERHAKRRAREWLGGLASTEKKQKHDVVVSASSCEDAPESRPSVPRGQERGAEETNSSVPLPEPRRTPQAVPAAAEGSTEQPSLGRGVEGPSRNGRRSASKGTRIQAPRVEYSSRMALQNGQFERPVVTVDDLKELNDPEALAATLGTQSEPLVHYSPDVRVSLGEGGRELLRACLLLKHDGSSLTSLQGASVQTLLLLAHQAGLWCIVQRIVAERATGIFSRLHLAFNQFKALQMRLRKELHTESMLITRSADGSVQHVLYEPHKSLQIGKEGRSILKARLCRYIGHHQDEVAARLEAYGLGALPLKHATVPQLLAIAWVLNQWDLVIQVVRRHDDQRRLRKNLSKSPASKDADADPVTLAGPKLGSDDCLLSNRGSSQTHAELSDEVVADHGSSATGDSGASDREPLDDRPPESSSDNATEATQAQKQSTETVSVDRLLRILQAADDPSCKDAPEVARELLKELLRCVKLGLVSMPPVAIYQKLTEAAKSLGVSSGVLDAG</sequence>
<feature type="compositionally biased region" description="Low complexity" evidence="1">
    <location>
        <begin position="419"/>
        <end position="429"/>
    </location>
</feature>
<feature type="region of interest" description="Disordered" evidence="1">
    <location>
        <begin position="1"/>
        <end position="139"/>
    </location>
</feature>
<accession>A0A086PVW6</accession>
<feature type="compositionally biased region" description="Basic and acidic residues" evidence="1">
    <location>
        <begin position="1"/>
        <end position="13"/>
    </location>
</feature>
<comment type="caution">
    <text evidence="2">The sequence shown here is derived from an EMBL/GenBank/DDBJ whole genome shotgun (WGS) entry which is preliminary data.</text>
</comment>
<feature type="compositionally biased region" description="Polar residues" evidence="1">
    <location>
        <begin position="442"/>
        <end position="461"/>
    </location>
</feature>
<feature type="region of interest" description="Disordered" evidence="1">
    <location>
        <begin position="419"/>
        <end position="461"/>
    </location>
</feature>
<dbReference type="OrthoDB" id="329302at2759"/>
<dbReference type="VEuPathDB" id="ToxoDB:TGMAS_263390"/>
<organism evidence="2 3">
    <name type="scientific">Toxoplasma gondii MAS</name>
    <dbReference type="NCBI Taxonomy" id="943118"/>
    <lineage>
        <taxon>Eukaryota</taxon>
        <taxon>Sar</taxon>
        <taxon>Alveolata</taxon>
        <taxon>Apicomplexa</taxon>
        <taxon>Conoidasida</taxon>
        <taxon>Coccidia</taxon>
        <taxon>Eucoccidiorida</taxon>
        <taxon>Eimeriorina</taxon>
        <taxon>Sarcocystidae</taxon>
        <taxon>Toxoplasma</taxon>
    </lineage>
</organism>
<feature type="compositionally biased region" description="Basic and acidic residues" evidence="1">
    <location>
        <begin position="430"/>
        <end position="441"/>
    </location>
</feature>
<feature type="region of interest" description="Disordered" evidence="1">
    <location>
        <begin position="365"/>
        <end position="389"/>
    </location>
</feature>
<name>A0A086PVW6_TOXGO</name>
<dbReference type="Proteomes" id="UP000028821">
    <property type="component" value="Unassembled WGS sequence"/>
</dbReference>
<evidence type="ECO:0000313" key="3">
    <source>
        <dbReference type="Proteomes" id="UP000028821"/>
    </source>
</evidence>
<reference evidence="2 3" key="1">
    <citation type="submission" date="2014-04" db="EMBL/GenBank/DDBJ databases">
        <authorList>
            <person name="Sibley D."/>
            <person name="Venepally P."/>
            <person name="Karamycheva S."/>
            <person name="Hadjithomas M."/>
            <person name="Khan A."/>
            <person name="Brunk B."/>
            <person name="Roos D."/>
            <person name="Caler E."/>
            <person name="Lorenzi H."/>
        </authorList>
    </citation>
    <scope>NUCLEOTIDE SEQUENCE [LARGE SCALE GENOMIC DNA]</scope>
    <source>
        <strain evidence="2 3">MAS</strain>
    </source>
</reference>